<reference evidence="3" key="1">
    <citation type="submission" date="2020-12" db="EMBL/GenBank/DDBJ databases">
        <title>Clostridium thailandense sp. nov., a novel acetogenic bacterium isolated from peat land soil in Thailand.</title>
        <authorList>
            <person name="Chaikitkaew S."/>
            <person name="Birkeland N.K."/>
        </authorList>
    </citation>
    <scope>NUCLEOTIDE SEQUENCE</scope>
    <source>
        <strain evidence="3">DSM 17425</strain>
    </source>
</reference>
<organism evidence="3 4">
    <name type="scientific">Clostridium aciditolerans</name>
    <dbReference type="NCBI Taxonomy" id="339861"/>
    <lineage>
        <taxon>Bacteria</taxon>
        <taxon>Bacillati</taxon>
        <taxon>Bacillota</taxon>
        <taxon>Clostridia</taxon>
        <taxon>Eubacteriales</taxon>
        <taxon>Clostridiaceae</taxon>
        <taxon>Clostridium</taxon>
    </lineage>
</organism>
<feature type="domain" description="SUF system FeS cluster assembly SufBD core" evidence="2">
    <location>
        <begin position="136"/>
        <end position="379"/>
    </location>
</feature>
<dbReference type="AlphaFoldDB" id="A0A934HVT4"/>
<dbReference type="Proteomes" id="UP000622687">
    <property type="component" value="Unassembled WGS sequence"/>
</dbReference>
<keyword evidence="4" id="KW-1185">Reference proteome</keyword>
<protein>
    <submittedName>
        <fullName evidence="3">Fe-S cluster assembly protein SufD</fullName>
    </submittedName>
</protein>
<dbReference type="NCBIfam" id="TIGR01981">
    <property type="entry name" value="sufD"/>
    <property type="match status" value="1"/>
</dbReference>
<accession>A0A934HVT4</accession>
<dbReference type="GO" id="GO:0016226">
    <property type="term" value="P:iron-sulfur cluster assembly"/>
    <property type="evidence" value="ECO:0007669"/>
    <property type="project" value="InterPro"/>
</dbReference>
<evidence type="ECO:0000313" key="4">
    <source>
        <dbReference type="Proteomes" id="UP000622687"/>
    </source>
</evidence>
<evidence type="ECO:0000259" key="2">
    <source>
        <dbReference type="Pfam" id="PF01458"/>
    </source>
</evidence>
<dbReference type="InterPro" id="IPR011542">
    <property type="entry name" value="SUF_FeS_clus_asmbl_SufD"/>
</dbReference>
<name>A0A934HVT4_9CLOT</name>
<dbReference type="EMBL" id="JAEEGB010000004">
    <property type="protein sequence ID" value="MBI6871748.1"/>
    <property type="molecule type" value="Genomic_DNA"/>
</dbReference>
<dbReference type="PANTHER" id="PTHR43575:SF1">
    <property type="entry name" value="PROTEIN ABCI7, CHLOROPLASTIC"/>
    <property type="match status" value="1"/>
</dbReference>
<dbReference type="InterPro" id="IPR037284">
    <property type="entry name" value="SUF_FeS_clus_asmbl_SufBD_sf"/>
</dbReference>
<proteinExistence type="inferred from homology"/>
<dbReference type="PANTHER" id="PTHR43575">
    <property type="entry name" value="PROTEIN ABCI7, CHLOROPLASTIC"/>
    <property type="match status" value="1"/>
</dbReference>
<comment type="similarity">
    <text evidence="1">Belongs to the iron-sulfur cluster assembly SufBD family.</text>
</comment>
<dbReference type="InterPro" id="IPR000825">
    <property type="entry name" value="SUF_FeS_clus_asmbl_SufBD_core"/>
</dbReference>
<dbReference type="InterPro" id="IPR055346">
    <property type="entry name" value="Fe-S_cluster_assembly_SufBD"/>
</dbReference>
<dbReference type="Pfam" id="PF01458">
    <property type="entry name" value="SUFBD_core"/>
    <property type="match status" value="1"/>
</dbReference>
<evidence type="ECO:0000313" key="3">
    <source>
        <dbReference type="EMBL" id="MBI6871748.1"/>
    </source>
</evidence>
<sequence length="406" mass="46041">MNGTIRELSKNKYDDIIDILNAVNSEKEHKLNQTVVPAWSYLKVNNFNLEKFTLPTIEAFNKQYLSFQDGTLDNALVLETKEALEVVKDINEFINLKESFGVSDKFVALGEYNFNSGVFLRTCENHVVASPIRLDFVMDRENPTVIDHNIIIAEKGSKVTVVMDYSINDSDTEANRDALEENKPFHNGVTKVFARENSEVTIVKIQRMNDKSTHFDSNVAFVERDGKVNWVTVDIGSEINVTNYVTNLKGDNSSSELHSAYLVDGTRKQDIYYTVNHRGRRSESNMEIKGVLKDKAKKLFKGNIDFKKGASKAKGAQDEDVLLLDPTVKTDSVPMLLCEEDDVEGSHAASVGQMDENKLFYLMSRGFSEKEAKKLVVEAKFSPIFDRVPVQELKEFLLEELRKRLV</sequence>
<comment type="caution">
    <text evidence="3">The sequence shown here is derived from an EMBL/GenBank/DDBJ whole genome shotgun (WGS) entry which is preliminary data.</text>
</comment>
<dbReference type="SUPFAM" id="SSF101960">
    <property type="entry name" value="Stabilizer of iron transporter SufD"/>
    <property type="match status" value="1"/>
</dbReference>
<dbReference type="RefSeq" id="WP_211141186.1">
    <property type="nucleotide sequence ID" value="NZ_JAEEGB010000004.1"/>
</dbReference>
<evidence type="ECO:0000256" key="1">
    <source>
        <dbReference type="ARBA" id="ARBA00043967"/>
    </source>
</evidence>
<gene>
    <name evidence="3" type="primary">sufD</name>
    <name evidence="3" type="ORF">I6U51_03385</name>
</gene>